<name>A0ABS7P0J0_9NOCA</name>
<protein>
    <submittedName>
        <fullName evidence="2">ComF family protein</fullName>
    </submittedName>
</protein>
<keyword evidence="3" id="KW-1185">Reference proteome</keyword>
<comment type="caution">
    <text evidence="2">The sequence shown here is derived from an EMBL/GenBank/DDBJ whole genome shotgun (WGS) entry which is preliminary data.</text>
</comment>
<evidence type="ECO:0000313" key="2">
    <source>
        <dbReference type="EMBL" id="MBY6365910.1"/>
    </source>
</evidence>
<dbReference type="PANTHER" id="PTHR47505:SF1">
    <property type="entry name" value="DNA UTILIZATION PROTEIN YHGH"/>
    <property type="match status" value="1"/>
</dbReference>
<dbReference type="RefSeq" id="WP_222683005.1">
    <property type="nucleotide sequence ID" value="NZ_JABUBT010000022.1"/>
</dbReference>
<gene>
    <name evidence="2" type="ORF">HQ603_03970</name>
</gene>
<dbReference type="CDD" id="cd06223">
    <property type="entry name" value="PRTases_typeI"/>
    <property type="match status" value="1"/>
</dbReference>
<dbReference type="Proteomes" id="UP000825228">
    <property type="component" value="Unassembled WGS sequence"/>
</dbReference>
<organism evidence="2 3">
    <name type="scientific">Rhodococcoides corynebacterioides</name>
    <dbReference type="NCBI Taxonomy" id="53972"/>
    <lineage>
        <taxon>Bacteria</taxon>
        <taxon>Bacillati</taxon>
        <taxon>Actinomycetota</taxon>
        <taxon>Actinomycetes</taxon>
        <taxon>Mycobacteriales</taxon>
        <taxon>Nocardiaceae</taxon>
        <taxon>Rhodococcoides</taxon>
    </lineage>
</organism>
<evidence type="ECO:0000313" key="3">
    <source>
        <dbReference type="Proteomes" id="UP000825228"/>
    </source>
</evidence>
<dbReference type="EMBL" id="JABUBU010000001">
    <property type="protein sequence ID" value="MBY6365910.1"/>
    <property type="molecule type" value="Genomic_DNA"/>
</dbReference>
<comment type="similarity">
    <text evidence="1">Belongs to the ComF/GntX family.</text>
</comment>
<dbReference type="Gene3D" id="3.40.50.2020">
    <property type="match status" value="1"/>
</dbReference>
<dbReference type="InterPro" id="IPR051910">
    <property type="entry name" value="ComF/GntX_DNA_util-trans"/>
</dbReference>
<accession>A0ABS7P0J0</accession>
<evidence type="ECO:0000256" key="1">
    <source>
        <dbReference type="ARBA" id="ARBA00008007"/>
    </source>
</evidence>
<dbReference type="SUPFAM" id="SSF53271">
    <property type="entry name" value="PRTase-like"/>
    <property type="match status" value="1"/>
</dbReference>
<sequence length="225" mass="22700">MGERWSAAVRAGTDLVLPRECGGCGAASTAWCSRCAAALAQPPRAVRSTVDVGAPCFALGSYAGPHRAAVVAAKERGRRDLAGPLGRALAGAVTALRESGDLDPAELAPLVLVPAPSRRRAARRRGGDPVVRLCAAAAAALAPEAVTVARVLTVDGRVRDSVGLTAAQRAENLAGRIAVRPRSPRGPVVLIDDVLTTGTTAAESVAALRSAGVGVDAVVVVGAVR</sequence>
<proteinExistence type="inferred from homology"/>
<dbReference type="InterPro" id="IPR000836">
    <property type="entry name" value="PRTase_dom"/>
</dbReference>
<dbReference type="InterPro" id="IPR029057">
    <property type="entry name" value="PRTase-like"/>
</dbReference>
<dbReference type="PANTHER" id="PTHR47505">
    <property type="entry name" value="DNA UTILIZATION PROTEIN YHGH"/>
    <property type="match status" value="1"/>
</dbReference>
<reference evidence="2 3" key="1">
    <citation type="submission" date="2020-06" db="EMBL/GenBank/DDBJ databases">
        <title>Taxonomy, biology and ecology of Rhodococcus bacteria occurring in California pistachio and other woody hosts as revealed by genome sequence analyses.</title>
        <authorList>
            <person name="Gai Y."/>
            <person name="Riely B."/>
        </authorList>
    </citation>
    <scope>NUCLEOTIDE SEQUENCE [LARGE SCALE GENOMIC DNA]</scope>
    <source>
        <strain evidence="2 3">BP-281</strain>
    </source>
</reference>